<dbReference type="AlphaFoldDB" id="A0A812C2Z0"/>
<sequence length="249" mass="27821">MFSLHIHISGKVFPPEVHGVGLAVRSTLLRNLPSVPPGHSKRLMTLRIPLSNNVYARKTKAIPTLNIACLEQTSKRIELQANLLNVCQSRPTPPTELHTEPNDGIHIRYRFDGNVINARRLKAKTLTATIPVYELQYADDDAIVTHEALSLQQSLTSLHQTYSRLSLDINPNKTDGIQTAFKRHDPVARLHIDVSLSNVDSFIYLGSVISDNGHIDKDSLRLRVFSNSNLRLTTKIGLSSYCFITALQL</sequence>
<protein>
    <submittedName>
        <fullName evidence="1">Uncharacterized protein</fullName>
    </submittedName>
</protein>
<reference evidence="1" key="1">
    <citation type="submission" date="2021-01" db="EMBL/GenBank/DDBJ databases">
        <authorList>
            <person name="Li R."/>
            <person name="Bekaert M."/>
        </authorList>
    </citation>
    <scope>NUCLEOTIDE SEQUENCE</scope>
    <source>
        <strain evidence="1">Farmed</strain>
    </source>
</reference>
<keyword evidence="2" id="KW-1185">Reference proteome</keyword>
<proteinExistence type="predicted"/>
<comment type="caution">
    <text evidence="1">The sequence shown here is derived from an EMBL/GenBank/DDBJ whole genome shotgun (WGS) entry which is preliminary data.</text>
</comment>
<dbReference type="EMBL" id="CAHIKZ030001294">
    <property type="protein sequence ID" value="CAE1259015.1"/>
    <property type="molecule type" value="Genomic_DNA"/>
</dbReference>
<dbReference type="Proteomes" id="UP000597762">
    <property type="component" value="Unassembled WGS sequence"/>
</dbReference>
<evidence type="ECO:0000313" key="2">
    <source>
        <dbReference type="Proteomes" id="UP000597762"/>
    </source>
</evidence>
<dbReference type="OrthoDB" id="425681at2759"/>
<dbReference type="PANTHER" id="PTHR47027">
    <property type="entry name" value="REVERSE TRANSCRIPTASE DOMAIN-CONTAINING PROTEIN"/>
    <property type="match status" value="1"/>
</dbReference>
<accession>A0A812C2Z0</accession>
<evidence type="ECO:0000313" key="1">
    <source>
        <dbReference type="EMBL" id="CAE1259015.1"/>
    </source>
</evidence>
<gene>
    <name evidence="1" type="ORF">SPHA_31487</name>
</gene>
<name>A0A812C2Z0_ACAPH</name>
<organism evidence="1 2">
    <name type="scientific">Acanthosepion pharaonis</name>
    <name type="common">Pharaoh cuttlefish</name>
    <name type="synonym">Sepia pharaonis</name>
    <dbReference type="NCBI Taxonomy" id="158019"/>
    <lineage>
        <taxon>Eukaryota</taxon>
        <taxon>Metazoa</taxon>
        <taxon>Spiralia</taxon>
        <taxon>Lophotrochozoa</taxon>
        <taxon>Mollusca</taxon>
        <taxon>Cephalopoda</taxon>
        <taxon>Coleoidea</taxon>
        <taxon>Decapodiformes</taxon>
        <taxon>Sepiida</taxon>
        <taxon>Sepiina</taxon>
        <taxon>Sepiidae</taxon>
        <taxon>Acanthosepion</taxon>
    </lineage>
</organism>
<dbReference type="PANTHER" id="PTHR47027:SF30">
    <property type="entry name" value="THAP-TYPE DOMAIN-CONTAINING PROTEIN"/>
    <property type="match status" value="1"/>
</dbReference>